<keyword evidence="3" id="KW-0449">Lipoprotein</keyword>
<dbReference type="Proteomes" id="UP001412067">
    <property type="component" value="Unassembled WGS sequence"/>
</dbReference>
<evidence type="ECO:0000313" key="8">
    <source>
        <dbReference type="Proteomes" id="UP001412067"/>
    </source>
</evidence>
<dbReference type="Pfam" id="PF00403">
    <property type="entry name" value="HMA"/>
    <property type="match status" value="1"/>
</dbReference>
<evidence type="ECO:0000259" key="6">
    <source>
        <dbReference type="PROSITE" id="PS50846"/>
    </source>
</evidence>
<evidence type="ECO:0000256" key="2">
    <source>
        <dbReference type="ARBA" id="ARBA00022723"/>
    </source>
</evidence>
<keyword evidence="2" id="KW-0479">Metal-binding</keyword>
<dbReference type="SUPFAM" id="SSF55008">
    <property type="entry name" value="HMA, heavy metal-associated domain"/>
    <property type="match status" value="1"/>
</dbReference>
<protein>
    <recommendedName>
        <fullName evidence="6">HMA domain-containing protein</fullName>
    </recommendedName>
</protein>
<organism evidence="7 8">
    <name type="scientific">Platanthera guangdongensis</name>
    <dbReference type="NCBI Taxonomy" id="2320717"/>
    <lineage>
        <taxon>Eukaryota</taxon>
        <taxon>Viridiplantae</taxon>
        <taxon>Streptophyta</taxon>
        <taxon>Embryophyta</taxon>
        <taxon>Tracheophyta</taxon>
        <taxon>Spermatophyta</taxon>
        <taxon>Magnoliopsida</taxon>
        <taxon>Liliopsida</taxon>
        <taxon>Asparagales</taxon>
        <taxon>Orchidaceae</taxon>
        <taxon>Orchidoideae</taxon>
        <taxon>Orchideae</taxon>
        <taxon>Orchidinae</taxon>
        <taxon>Platanthera</taxon>
    </lineage>
</organism>
<keyword evidence="3" id="KW-0636">Prenylation</keyword>
<evidence type="ECO:0000256" key="4">
    <source>
        <dbReference type="ARBA" id="ARBA00024045"/>
    </source>
</evidence>
<name>A0ABR2M9W7_9ASPA</name>
<dbReference type="InterPro" id="IPR006121">
    <property type="entry name" value="HMA_dom"/>
</dbReference>
<sequence>MAQNWVLKVNIHCEGCKKKVKKVLQKVQGVYTIDIDSNQNRVTVTGDVDGESLVRKLLKYGKHSELLTEKNQTTANSSSSAAATASDASGDAAETKVEGKAVEITAPLNGGEVVPSKLERSSSEKPAVAVVENEKGEKESMGDEGAAVYDSGRVLPANPFIVENQPVYTMSYSAVHPSTSYAYYQAPPAEMPSSYGYTAYPPPPPTAIDTPEYYSRDYYSSEGYYGSMEPQAPPEGSYDMFSEENPNACNLM</sequence>
<dbReference type="PANTHER" id="PTHR45868">
    <property type="entry name" value="HEAVY METAL-ASSOCIATED ISOPRENYLATED PLANT PROTEIN 33-RELATED"/>
    <property type="match status" value="1"/>
</dbReference>
<keyword evidence="1" id="KW-0488">Methylation</keyword>
<feature type="compositionally biased region" description="Basic and acidic residues" evidence="5">
    <location>
        <begin position="132"/>
        <end position="141"/>
    </location>
</feature>
<feature type="region of interest" description="Disordered" evidence="5">
    <location>
        <begin position="68"/>
        <end position="96"/>
    </location>
</feature>
<feature type="region of interest" description="Disordered" evidence="5">
    <location>
        <begin position="112"/>
        <end position="144"/>
    </location>
</feature>
<reference evidence="7 8" key="1">
    <citation type="journal article" date="2022" name="Nat. Plants">
        <title>Genomes of leafy and leafless Platanthera orchids illuminate the evolution of mycoheterotrophy.</title>
        <authorList>
            <person name="Li M.H."/>
            <person name="Liu K.W."/>
            <person name="Li Z."/>
            <person name="Lu H.C."/>
            <person name="Ye Q.L."/>
            <person name="Zhang D."/>
            <person name="Wang J.Y."/>
            <person name="Li Y.F."/>
            <person name="Zhong Z.M."/>
            <person name="Liu X."/>
            <person name="Yu X."/>
            <person name="Liu D.K."/>
            <person name="Tu X.D."/>
            <person name="Liu B."/>
            <person name="Hao Y."/>
            <person name="Liao X.Y."/>
            <person name="Jiang Y.T."/>
            <person name="Sun W.H."/>
            <person name="Chen J."/>
            <person name="Chen Y.Q."/>
            <person name="Ai Y."/>
            <person name="Zhai J.W."/>
            <person name="Wu S.S."/>
            <person name="Zhou Z."/>
            <person name="Hsiao Y.Y."/>
            <person name="Wu W.L."/>
            <person name="Chen Y.Y."/>
            <person name="Lin Y.F."/>
            <person name="Hsu J.L."/>
            <person name="Li C.Y."/>
            <person name="Wang Z.W."/>
            <person name="Zhao X."/>
            <person name="Zhong W.Y."/>
            <person name="Ma X.K."/>
            <person name="Ma L."/>
            <person name="Huang J."/>
            <person name="Chen G.Z."/>
            <person name="Huang M.Z."/>
            <person name="Huang L."/>
            <person name="Peng D.H."/>
            <person name="Luo Y.B."/>
            <person name="Zou S.Q."/>
            <person name="Chen S.P."/>
            <person name="Lan S."/>
            <person name="Tsai W.C."/>
            <person name="Van de Peer Y."/>
            <person name="Liu Z.J."/>
        </authorList>
    </citation>
    <scope>NUCLEOTIDE SEQUENCE [LARGE SCALE GENOMIC DNA]</scope>
    <source>
        <strain evidence="7">Lor288</strain>
    </source>
</reference>
<dbReference type="InterPro" id="IPR036163">
    <property type="entry name" value="HMA_dom_sf"/>
</dbReference>
<feature type="compositionally biased region" description="Low complexity" evidence="5">
    <location>
        <begin position="73"/>
        <end position="92"/>
    </location>
</feature>
<accession>A0ABR2M9W7</accession>
<evidence type="ECO:0000313" key="7">
    <source>
        <dbReference type="EMBL" id="KAK8960813.1"/>
    </source>
</evidence>
<dbReference type="EMBL" id="JBBWWR010000010">
    <property type="protein sequence ID" value="KAK8960813.1"/>
    <property type="molecule type" value="Genomic_DNA"/>
</dbReference>
<evidence type="ECO:0000256" key="5">
    <source>
        <dbReference type="SAM" id="MobiDB-lite"/>
    </source>
</evidence>
<evidence type="ECO:0000256" key="1">
    <source>
        <dbReference type="ARBA" id="ARBA00022481"/>
    </source>
</evidence>
<dbReference type="PANTHER" id="PTHR45868:SF80">
    <property type="entry name" value="F15K9.8-RELATED"/>
    <property type="match status" value="1"/>
</dbReference>
<comment type="caution">
    <text evidence="7">The sequence shown here is derived from an EMBL/GenBank/DDBJ whole genome shotgun (WGS) entry which is preliminary data.</text>
</comment>
<feature type="domain" description="HMA" evidence="6">
    <location>
        <begin position="2"/>
        <end position="69"/>
    </location>
</feature>
<dbReference type="Gene3D" id="3.30.70.100">
    <property type="match status" value="1"/>
</dbReference>
<proteinExistence type="inferred from homology"/>
<dbReference type="PROSITE" id="PS50846">
    <property type="entry name" value="HMA_2"/>
    <property type="match status" value="1"/>
</dbReference>
<gene>
    <name evidence="7" type="ORF">KSP40_PGU011651</name>
</gene>
<evidence type="ECO:0000256" key="3">
    <source>
        <dbReference type="ARBA" id="ARBA00023289"/>
    </source>
</evidence>
<keyword evidence="8" id="KW-1185">Reference proteome</keyword>
<comment type="similarity">
    <text evidence="4">Belongs to the HIPP family.</text>
</comment>